<protein>
    <recommendedName>
        <fullName evidence="1">HNH nuclease domain-containing protein</fullName>
    </recommendedName>
</protein>
<dbReference type="Proteomes" id="UP000381260">
    <property type="component" value="Chromosome"/>
</dbReference>
<evidence type="ECO:0000259" key="1">
    <source>
        <dbReference type="Pfam" id="PF13392"/>
    </source>
</evidence>
<dbReference type="InterPro" id="IPR003615">
    <property type="entry name" value="HNH_nuc"/>
</dbReference>
<dbReference type="Pfam" id="PF13392">
    <property type="entry name" value="HNH_3"/>
    <property type="match status" value="1"/>
</dbReference>
<evidence type="ECO:0000313" key="2">
    <source>
        <dbReference type="EMBL" id="QGH64177.1"/>
    </source>
</evidence>
<name>A0A5Q2VF64_SERPR</name>
<evidence type="ECO:0000313" key="3">
    <source>
        <dbReference type="Proteomes" id="UP000381260"/>
    </source>
</evidence>
<accession>A0A5Q2VF64</accession>
<reference evidence="2 3" key="1">
    <citation type="submission" date="2019-11" db="EMBL/GenBank/DDBJ databases">
        <title>The Phosphoenolpyruvate Phosphotransferase System Regulates Serratia proteamaculans 336X Biofilm Formation and Wheat Roots colonization.</title>
        <authorList>
            <person name="Liu F."/>
        </authorList>
    </citation>
    <scope>NUCLEOTIDE SEQUENCE [LARGE SCALE GENOMIC DNA]</scope>
    <source>
        <strain evidence="2 3">336X</strain>
    </source>
</reference>
<sequence>MSQKYTDAQNLFLKIHCKGKTFREITDLFNYKFGTNKSPSTIAEILRQRGLDRLVAKQSRYSDEQLTYLFVNREVGWPKLTQMFNERFSTNKSVHAIKELMAGRGWNQKCKFGTGKGLKYIYANGKRMRLDVYVWVCVNGPLPTGYGVIHLDNDVQNNQIGNLRAAPLHIKSIFTQAGGGDAPKALAPALYATVMLQNVIRKIERTGAVKPAVRERG</sequence>
<dbReference type="SUPFAM" id="SSF54060">
    <property type="entry name" value="His-Me finger endonucleases"/>
    <property type="match status" value="1"/>
</dbReference>
<organism evidence="2 3">
    <name type="scientific">Serratia proteamaculans</name>
    <dbReference type="NCBI Taxonomy" id="28151"/>
    <lineage>
        <taxon>Bacteria</taxon>
        <taxon>Pseudomonadati</taxon>
        <taxon>Pseudomonadota</taxon>
        <taxon>Gammaproteobacteria</taxon>
        <taxon>Enterobacterales</taxon>
        <taxon>Yersiniaceae</taxon>
        <taxon>Serratia</taxon>
    </lineage>
</organism>
<proteinExistence type="predicted"/>
<dbReference type="InterPro" id="IPR044925">
    <property type="entry name" value="His-Me_finger_sf"/>
</dbReference>
<dbReference type="EMBL" id="CP045913">
    <property type="protein sequence ID" value="QGH64177.1"/>
    <property type="molecule type" value="Genomic_DNA"/>
</dbReference>
<dbReference type="AlphaFoldDB" id="A0A5Q2VF64"/>
<dbReference type="RefSeq" id="WP_153860787.1">
    <property type="nucleotide sequence ID" value="NZ_CP045913.1"/>
</dbReference>
<gene>
    <name evidence="2" type="ORF">GHV41_26395</name>
</gene>
<feature type="domain" description="HNH nuclease" evidence="1">
    <location>
        <begin position="133"/>
        <end position="166"/>
    </location>
</feature>